<protein>
    <submittedName>
        <fullName evidence="1">Spore coat protein H</fullName>
    </submittedName>
</protein>
<organism evidence="1 2">
    <name type="scientific">Ureibacillus thermosphaericus</name>
    <dbReference type="NCBI Taxonomy" id="51173"/>
    <lineage>
        <taxon>Bacteria</taxon>
        <taxon>Bacillati</taxon>
        <taxon>Bacillota</taxon>
        <taxon>Bacilli</taxon>
        <taxon>Bacillales</taxon>
        <taxon>Caryophanaceae</taxon>
        <taxon>Ureibacillus</taxon>
    </lineage>
</organism>
<reference evidence="1 2" key="1">
    <citation type="submission" date="2020-08" db="EMBL/GenBank/DDBJ databases">
        <title>Genomic Encyclopedia of Type Strains, Phase IV (KMG-IV): sequencing the most valuable type-strain genomes for metagenomic binning, comparative biology and taxonomic classification.</title>
        <authorList>
            <person name="Goeker M."/>
        </authorList>
    </citation>
    <scope>NUCLEOTIDE SEQUENCE [LARGE SCALE GENOMIC DNA]</scope>
    <source>
        <strain evidence="1 2">DSM 10633</strain>
    </source>
</reference>
<dbReference type="RefSeq" id="WP_016839168.1">
    <property type="nucleotide sequence ID" value="NZ_JAAXPW010000029.1"/>
</dbReference>
<dbReference type="EMBL" id="JACHGZ010000028">
    <property type="protein sequence ID" value="MBB5149782.1"/>
    <property type="molecule type" value="Genomic_DNA"/>
</dbReference>
<accession>A0A840PYQ4</accession>
<keyword evidence="1" id="KW-0167">Capsid protein</keyword>
<keyword evidence="1" id="KW-0946">Virion</keyword>
<comment type="caution">
    <text evidence="1">The sequence shown here is derived from an EMBL/GenBank/DDBJ whole genome shotgun (WGS) entry which is preliminary data.</text>
</comment>
<keyword evidence="2" id="KW-1185">Reference proteome</keyword>
<gene>
    <name evidence="1" type="ORF">HNR36_002174</name>
</gene>
<dbReference type="Pfam" id="PF08757">
    <property type="entry name" value="CotH"/>
    <property type="match status" value="1"/>
</dbReference>
<dbReference type="InterPro" id="IPR014867">
    <property type="entry name" value="Spore_coat_CotH_CotH2/3/7"/>
</dbReference>
<dbReference type="PANTHER" id="PTHR40050">
    <property type="entry name" value="INNER SPORE COAT PROTEIN H"/>
    <property type="match status" value="1"/>
</dbReference>
<name>A0A840PYQ4_URETH</name>
<dbReference type="AlphaFoldDB" id="A0A840PYQ4"/>
<dbReference type="PANTHER" id="PTHR40050:SF1">
    <property type="entry name" value="INNER SPORE COAT PROTEIN H"/>
    <property type="match status" value="1"/>
</dbReference>
<sequence>METYFIEISKSDLKKLYKNIWTEHYFFAQLTINSQSYDIQISLRGNQLRKHKKKSYHIIFEHPHLMDGHHEIHLNAEFNDPSLIRNKLSFDFFQKIGVLSPNSNHIQLFINGKSEGVYLAIESFDEYFLKKRNLPDGSIYYATNDDANFSLYTPEGYIKKSLMDGYTTKYSFQEEEHLIKMLVIINTYPKDKFNEEIVKVLDIEKYLLWLAGAVCTQNFDGFIHNYALYHNSETQLFEISPWDYDGSWGRNLHGEPLELEYVPIWGYNTLTARILENEHFKQKYRRILESILHKQFIPSAIKPQIEQLQALILPYIEKDPYIKHNEKIFMSEKEYILQFIEKRNQFLSDQLESLL</sequence>
<proteinExistence type="predicted"/>
<evidence type="ECO:0000313" key="1">
    <source>
        <dbReference type="EMBL" id="MBB5149782.1"/>
    </source>
</evidence>
<evidence type="ECO:0000313" key="2">
    <source>
        <dbReference type="Proteomes" id="UP000557217"/>
    </source>
</evidence>
<dbReference type="Proteomes" id="UP000557217">
    <property type="component" value="Unassembled WGS sequence"/>
</dbReference>